<protein>
    <submittedName>
        <fullName evidence="2">Uncharacterized protein</fullName>
    </submittedName>
</protein>
<gene>
    <name evidence="2" type="ORF">Scep_002341</name>
</gene>
<dbReference type="EMBL" id="JBBNAG010000001">
    <property type="protein sequence ID" value="KAK9167150.1"/>
    <property type="molecule type" value="Genomic_DNA"/>
</dbReference>
<accession>A0AAP0LAU4</accession>
<keyword evidence="3" id="KW-1185">Reference proteome</keyword>
<evidence type="ECO:0000313" key="2">
    <source>
        <dbReference type="EMBL" id="KAK9167150.1"/>
    </source>
</evidence>
<sequence>MMVPDRPIRIIRLVTAFVRVRRGGSPSDPPRLRSEIRQAPYHLHRERPCIDLPPLGPHLRSGIRDEGSVPGEWRGSAAGTSISDEWWQSVGAVPNSCSRCDESGSTISGNASTLISDEKVSYDTSFSEKTLTNATSDYNFHTLNTEKSTHLGDGSGSSQPLKPKGTRSLSCADFDYKKLSVSREHSDLPIKSLEVEGAHKVRHGSLEIANSISYASNSVKTSFESLVLKAKEEKSPISLAGILSHLETIGRHLGHGREEDAHEFLRYAIDTLQSVFKICP</sequence>
<reference evidence="2 3" key="1">
    <citation type="submission" date="2024-01" db="EMBL/GenBank/DDBJ databases">
        <title>Genome assemblies of Stephania.</title>
        <authorList>
            <person name="Yang L."/>
        </authorList>
    </citation>
    <scope>NUCLEOTIDE SEQUENCE [LARGE SCALE GENOMIC DNA]</scope>
    <source>
        <strain evidence="2">JXDWG</strain>
        <tissue evidence="2">Leaf</tissue>
    </source>
</reference>
<proteinExistence type="predicted"/>
<comment type="caution">
    <text evidence="2">The sequence shown here is derived from an EMBL/GenBank/DDBJ whole genome shotgun (WGS) entry which is preliminary data.</text>
</comment>
<evidence type="ECO:0000256" key="1">
    <source>
        <dbReference type="SAM" id="MobiDB-lite"/>
    </source>
</evidence>
<dbReference type="AlphaFoldDB" id="A0AAP0LAU4"/>
<dbReference type="Gene3D" id="3.90.70.10">
    <property type="entry name" value="Cysteine proteinases"/>
    <property type="match status" value="1"/>
</dbReference>
<organism evidence="2 3">
    <name type="scientific">Stephania cephalantha</name>
    <dbReference type="NCBI Taxonomy" id="152367"/>
    <lineage>
        <taxon>Eukaryota</taxon>
        <taxon>Viridiplantae</taxon>
        <taxon>Streptophyta</taxon>
        <taxon>Embryophyta</taxon>
        <taxon>Tracheophyta</taxon>
        <taxon>Spermatophyta</taxon>
        <taxon>Magnoliopsida</taxon>
        <taxon>Ranunculales</taxon>
        <taxon>Menispermaceae</taxon>
        <taxon>Menispermoideae</taxon>
        <taxon>Cissampelideae</taxon>
        <taxon>Stephania</taxon>
    </lineage>
</organism>
<feature type="region of interest" description="Disordered" evidence="1">
    <location>
        <begin position="147"/>
        <end position="166"/>
    </location>
</feature>
<name>A0AAP0LAU4_9MAGN</name>
<dbReference type="Proteomes" id="UP001419268">
    <property type="component" value="Unassembled WGS sequence"/>
</dbReference>
<evidence type="ECO:0000313" key="3">
    <source>
        <dbReference type="Proteomes" id="UP001419268"/>
    </source>
</evidence>